<protein>
    <submittedName>
        <fullName evidence="8">Phosphotransferase</fullName>
    </submittedName>
</protein>
<dbReference type="GO" id="GO:0016740">
    <property type="term" value="F:transferase activity"/>
    <property type="evidence" value="ECO:0007669"/>
    <property type="project" value="UniProtKB-KW"/>
</dbReference>
<feature type="compositionally biased region" description="Basic and acidic residues" evidence="6">
    <location>
        <begin position="754"/>
        <end position="764"/>
    </location>
</feature>
<dbReference type="SUPFAM" id="SSF56112">
    <property type="entry name" value="Protein kinase-like (PK-like)"/>
    <property type="match status" value="1"/>
</dbReference>
<evidence type="ECO:0000256" key="4">
    <source>
        <dbReference type="ARBA" id="ARBA00022989"/>
    </source>
</evidence>
<evidence type="ECO:0000313" key="8">
    <source>
        <dbReference type="EMBL" id="NNH22805.1"/>
    </source>
</evidence>
<evidence type="ECO:0000256" key="2">
    <source>
        <dbReference type="ARBA" id="ARBA00022475"/>
    </source>
</evidence>
<name>A0A849BN37_9ACTN</name>
<feature type="region of interest" description="Disordered" evidence="6">
    <location>
        <begin position="1"/>
        <end position="20"/>
    </location>
</feature>
<feature type="transmembrane region" description="Helical" evidence="7">
    <location>
        <begin position="319"/>
        <end position="347"/>
    </location>
</feature>
<dbReference type="PROSITE" id="PS51318">
    <property type="entry name" value="TAT"/>
    <property type="match status" value="1"/>
</dbReference>
<reference evidence="8 9" key="1">
    <citation type="submission" date="2020-05" db="EMBL/GenBank/DDBJ databases">
        <title>MicrobeNet Type strains.</title>
        <authorList>
            <person name="Nicholson A.C."/>
        </authorList>
    </citation>
    <scope>NUCLEOTIDE SEQUENCE [LARGE SCALE GENOMIC DNA]</scope>
    <source>
        <strain evidence="8 9">JCM 14547</strain>
    </source>
</reference>
<proteinExistence type="predicted"/>
<feature type="region of interest" description="Disordered" evidence="6">
    <location>
        <begin position="738"/>
        <end position="764"/>
    </location>
</feature>
<feature type="transmembrane region" description="Helical" evidence="7">
    <location>
        <begin position="33"/>
        <end position="54"/>
    </location>
</feature>
<dbReference type="AlphaFoldDB" id="A0A849BN37"/>
<evidence type="ECO:0000256" key="6">
    <source>
        <dbReference type="SAM" id="MobiDB-lite"/>
    </source>
</evidence>
<dbReference type="PANTHER" id="PTHR39087:SF2">
    <property type="entry name" value="UPF0104 MEMBRANE PROTEIN MJ1595"/>
    <property type="match status" value="1"/>
</dbReference>
<dbReference type="InterPro" id="IPR011009">
    <property type="entry name" value="Kinase-like_dom_sf"/>
</dbReference>
<keyword evidence="3 7" id="KW-0812">Transmembrane</keyword>
<organism evidence="8 9">
    <name type="scientific">Pseudokineococcus marinus</name>
    <dbReference type="NCBI Taxonomy" id="351215"/>
    <lineage>
        <taxon>Bacteria</taxon>
        <taxon>Bacillati</taxon>
        <taxon>Actinomycetota</taxon>
        <taxon>Actinomycetes</taxon>
        <taxon>Kineosporiales</taxon>
        <taxon>Kineosporiaceae</taxon>
        <taxon>Pseudokineococcus</taxon>
    </lineage>
</organism>
<dbReference type="Pfam" id="PF03706">
    <property type="entry name" value="LPG_synthase_TM"/>
    <property type="match status" value="1"/>
</dbReference>
<keyword evidence="8" id="KW-0808">Transferase</keyword>
<evidence type="ECO:0000256" key="1">
    <source>
        <dbReference type="ARBA" id="ARBA00004651"/>
    </source>
</evidence>
<dbReference type="RefSeq" id="WP_171202636.1">
    <property type="nucleotide sequence ID" value="NZ_BAAANP010000045.1"/>
</dbReference>
<feature type="transmembrane region" description="Helical" evidence="7">
    <location>
        <begin position="176"/>
        <end position="200"/>
    </location>
</feature>
<dbReference type="InterPro" id="IPR022791">
    <property type="entry name" value="L-PG_synthase/AglD"/>
</dbReference>
<comment type="subcellular location">
    <subcellularLocation>
        <location evidence="1">Cell membrane</location>
        <topology evidence="1">Multi-pass membrane protein</topology>
    </subcellularLocation>
</comment>
<keyword evidence="2" id="KW-1003">Cell membrane</keyword>
<evidence type="ECO:0000256" key="3">
    <source>
        <dbReference type="ARBA" id="ARBA00022692"/>
    </source>
</evidence>
<sequence length="764" mass="83898">MGAPVETTGAHPARPAPPVTRTWRERALSRRSVLLYAGAAATVVLVLLATPALARLLPLLVAELGPAGWVVVAVAAVVLLLGHVLRAARTKTVVDNVRRESLVPHVQALAIGYLFDAVLPLRLGEVVRAVLVARSLRVSTLYTLAAVVVERLIDVVLVAGAFLAFVALVRGEDSPVVPLAALGVVLLSLGLLVLLTLVVLENGPLLRLVWRASSLLNSRLETRLRFKVWSVLFGLQRFVRQPAQLRRYALLTAASWGCYLLAAALVAVLLLPGAPLRDLVVATAAPYAVVSPSVAAGLPQQYVADVLEFVGPEGAATTAAVLVLAVATWLVLYGPVLVLGVVSLLVIRLRGPAGDRRPLPPAAEGFENKLRRDEDISGQLPSFLDAYFQRDALSRVLHRLEVAGDVTLVRFFKGGSNAVTVLAQQDGRLYVKKIVPPEHAHRLKNQHDWLAARRHLDLLVQVTGEESDEDHYAIDLEYRPASQPLFEWVHERSREEATAMLDRVWAFVSTEVYRLGPLGEHPQQRDDYVRERFVDRVRAAADQHEELGRAVAAERVVVNGRVLDGFDAVLRRIRADERAWHDLSVYRESTSIHGDLTVDNVLVDLETDRPLVIDPSDDNQVRGPVIDFARHMQSLHYGYEFLNEDTAPVGLGEEGGVPAISYRDHRSARYAELEDHVTTHVMTRYLSPAEQRSVLFHVGLFYGRMLTHRVVIDPGNALKYFAVSLQALNRFADQYELPLPGPAPVERPTPGRGGPERGGPDPRA</sequence>
<gene>
    <name evidence="8" type="ORF">HLB09_06810</name>
</gene>
<evidence type="ECO:0000256" key="5">
    <source>
        <dbReference type="ARBA" id="ARBA00023136"/>
    </source>
</evidence>
<feature type="transmembrane region" description="Helical" evidence="7">
    <location>
        <begin position="66"/>
        <end position="85"/>
    </location>
</feature>
<dbReference type="EMBL" id="JABEMA010000070">
    <property type="protein sequence ID" value="NNH22805.1"/>
    <property type="molecule type" value="Genomic_DNA"/>
</dbReference>
<evidence type="ECO:0000256" key="7">
    <source>
        <dbReference type="SAM" id="Phobius"/>
    </source>
</evidence>
<keyword evidence="4 7" id="KW-1133">Transmembrane helix</keyword>
<dbReference type="GO" id="GO:0005886">
    <property type="term" value="C:plasma membrane"/>
    <property type="evidence" value="ECO:0007669"/>
    <property type="project" value="UniProtKB-SubCell"/>
</dbReference>
<keyword evidence="5 7" id="KW-0472">Membrane</keyword>
<feature type="transmembrane region" description="Helical" evidence="7">
    <location>
        <begin position="144"/>
        <end position="169"/>
    </location>
</feature>
<evidence type="ECO:0000313" key="9">
    <source>
        <dbReference type="Proteomes" id="UP000555552"/>
    </source>
</evidence>
<keyword evidence="9" id="KW-1185">Reference proteome</keyword>
<feature type="transmembrane region" description="Helical" evidence="7">
    <location>
        <begin position="248"/>
        <end position="272"/>
    </location>
</feature>
<comment type="caution">
    <text evidence="8">The sequence shown here is derived from an EMBL/GenBank/DDBJ whole genome shotgun (WGS) entry which is preliminary data.</text>
</comment>
<dbReference type="PANTHER" id="PTHR39087">
    <property type="entry name" value="UPF0104 MEMBRANE PROTEIN MJ1595"/>
    <property type="match status" value="1"/>
</dbReference>
<dbReference type="InterPro" id="IPR006311">
    <property type="entry name" value="TAT_signal"/>
</dbReference>
<dbReference type="Proteomes" id="UP000555552">
    <property type="component" value="Unassembled WGS sequence"/>
</dbReference>
<accession>A0A849BN37</accession>